<dbReference type="Gene3D" id="1.20.1740.10">
    <property type="entry name" value="Amino acid/polyamine transporter I"/>
    <property type="match status" value="1"/>
</dbReference>
<comment type="subcellular location">
    <subcellularLocation>
        <location evidence="1">Membrane</location>
        <topology evidence="1">Multi-pass membrane protein</topology>
    </subcellularLocation>
</comment>
<feature type="transmembrane region" description="Helical" evidence="6">
    <location>
        <begin position="392"/>
        <end position="411"/>
    </location>
</feature>
<feature type="transmembrane region" description="Helical" evidence="6">
    <location>
        <begin position="192"/>
        <end position="211"/>
    </location>
</feature>
<dbReference type="PANTHER" id="PTHR43243:SF4">
    <property type="entry name" value="CATIONIC AMINO ACID TRANSPORTER 4"/>
    <property type="match status" value="1"/>
</dbReference>
<protein>
    <submittedName>
        <fullName evidence="7">Amino acid permease</fullName>
    </submittedName>
</protein>
<proteinExistence type="predicted"/>
<evidence type="ECO:0000256" key="1">
    <source>
        <dbReference type="ARBA" id="ARBA00004141"/>
    </source>
</evidence>
<evidence type="ECO:0000313" key="7">
    <source>
        <dbReference type="EMBL" id="HCT56199.1"/>
    </source>
</evidence>
<dbReference type="GO" id="GO:0016020">
    <property type="term" value="C:membrane"/>
    <property type="evidence" value="ECO:0007669"/>
    <property type="project" value="UniProtKB-SubCell"/>
</dbReference>
<feature type="transmembrane region" description="Helical" evidence="6">
    <location>
        <begin position="58"/>
        <end position="78"/>
    </location>
</feature>
<feature type="transmembrane region" description="Helical" evidence="6">
    <location>
        <begin position="271"/>
        <end position="295"/>
    </location>
</feature>
<keyword evidence="4 6" id="KW-1133">Transmembrane helix</keyword>
<feature type="transmembrane region" description="Helical" evidence="6">
    <location>
        <begin position="449"/>
        <end position="467"/>
    </location>
</feature>
<feature type="transmembrane region" description="Helical" evidence="6">
    <location>
        <begin position="28"/>
        <end position="46"/>
    </location>
</feature>
<evidence type="ECO:0000256" key="3">
    <source>
        <dbReference type="ARBA" id="ARBA00022692"/>
    </source>
</evidence>
<evidence type="ECO:0000256" key="4">
    <source>
        <dbReference type="ARBA" id="ARBA00022989"/>
    </source>
</evidence>
<dbReference type="PIRSF" id="PIRSF006060">
    <property type="entry name" value="AA_transporter"/>
    <property type="match status" value="1"/>
</dbReference>
<dbReference type="PANTHER" id="PTHR43243">
    <property type="entry name" value="INNER MEMBRANE TRANSPORTER YGJI-RELATED"/>
    <property type="match status" value="1"/>
</dbReference>
<comment type="caution">
    <text evidence="7">The sequence shown here is derived from an EMBL/GenBank/DDBJ whole genome shotgun (WGS) entry which is preliminary data.</text>
</comment>
<dbReference type="EMBL" id="DPIY01000004">
    <property type="protein sequence ID" value="HCT56199.1"/>
    <property type="molecule type" value="Genomic_DNA"/>
</dbReference>
<dbReference type="AlphaFoldDB" id="A0A3D4V4Z7"/>
<evidence type="ECO:0000313" key="8">
    <source>
        <dbReference type="Proteomes" id="UP000264071"/>
    </source>
</evidence>
<keyword evidence="3 6" id="KW-0812">Transmembrane</keyword>
<reference evidence="7 8" key="1">
    <citation type="journal article" date="2018" name="Nat. Biotechnol.">
        <title>A standardized bacterial taxonomy based on genome phylogeny substantially revises the tree of life.</title>
        <authorList>
            <person name="Parks D.H."/>
            <person name="Chuvochina M."/>
            <person name="Waite D.W."/>
            <person name="Rinke C."/>
            <person name="Skarshewski A."/>
            <person name="Chaumeil P.A."/>
            <person name="Hugenholtz P."/>
        </authorList>
    </citation>
    <scope>NUCLEOTIDE SEQUENCE [LARGE SCALE GENOMIC DNA]</scope>
    <source>
        <strain evidence="7">UBA8844</strain>
    </source>
</reference>
<dbReference type="Proteomes" id="UP000264071">
    <property type="component" value="Unassembled WGS sequence"/>
</dbReference>
<name>A0A3D4V4Z7_9BACT</name>
<accession>A0A3D4V4Z7</accession>
<feature type="transmembrane region" description="Helical" evidence="6">
    <location>
        <begin position="423"/>
        <end position="443"/>
    </location>
</feature>
<feature type="transmembrane region" description="Helical" evidence="6">
    <location>
        <begin position="160"/>
        <end position="180"/>
    </location>
</feature>
<dbReference type="GO" id="GO:0015171">
    <property type="term" value="F:amino acid transmembrane transporter activity"/>
    <property type="evidence" value="ECO:0007669"/>
    <property type="project" value="TreeGrafter"/>
</dbReference>
<dbReference type="OMA" id="WILGWDL"/>
<keyword evidence="5 6" id="KW-0472">Membrane</keyword>
<evidence type="ECO:0000256" key="6">
    <source>
        <dbReference type="SAM" id="Phobius"/>
    </source>
</evidence>
<organism evidence="7 8">
    <name type="scientific">Gemmatimonas aurantiaca</name>
    <dbReference type="NCBI Taxonomy" id="173480"/>
    <lineage>
        <taxon>Bacteria</taxon>
        <taxon>Pseudomonadati</taxon>
        <taxon>Gemmatimonadota</taxon>
        <taxon>Gemmatimonadia</taxon>
        <taxon>Gemmatimonadales</taxon>
        <taxon>Gemmatimonadaceae</taxon>
        <taxon>Gemmatimonas</taxon>
    </lineage>
</organism>
<feature type="transmembrane region" description="Helical" evidence="6">
    <location>
        <begin position="90"/>
        <end position="108"/>
    </location>
</feature>
<feature type="transmembrane region" description="Helical" evidence="6">
    <location>
        <begin position="315"/>
        <end position="338"/>
    </location>
</feature>
<sequence>MSLLHRKSLAELTAEAERGLLRRSLGPLALTALGIGSVIGTGIFVLTGTAASQHAGPALVLSMILSAVACALAGLCYAEFAAMVPVAGSAYTYAYATVGEIFAWVIGWDLVLEYALATATVAVGWSGYFVSLARDVGIPFPAALTAPPGTIVPDGMGGTAVALFNAPAALIVVAVAALLIRGVQQSARVNTALVLLKCTVLVVFIGVGIGYVQRANLTPFIPANTGAFGEFGWSGVLRGAGVMFFAYIGFDSVSTAAQEAKNPQRDMPLGMLGSLAICTVLYIGVAIVLTGIVPYSKLNVADPLAVGIDATGVRWLSPFIKISALFGLFSTMLVNMLGQTRIFYSMSRDALLPSLFARVHPTFRTPHISTSLTACVVALVAGLTPINKLGELTSIGTLLAFTLVSLGVIVLRRTAPDVPRPFRTPWVPWVPLGAAATCVLQMVSLPLETWARLFAWLALGFVVYFAYSRQRAAGARRMQRTEGPPHNP</sequence>
<dbReference type="InterPro" id="IPR002293">
    <property type="entry name" value="AA/rel_permease1"/>
</dbReference>
<evidence type="ECO:0000256" key="2">
    <source>
        <dbReference type="ARBA" id="ARBA00022448"/>
    </source>
</evidence>
<feature type="transmembrane region" description="Helical" evidence="6">
    <location>
        <begin position="368"/>
        <end position="386"/>
    </location>
</feature>
<dbReference type="Pfam" id="PF13520">
    <property type="entry name" value="AA_permease_2"/>
    <property type="match status" value="1"/>
</dbReference>
<gene>
    <name evidence="7" type="ORF">DGD08_03190</name>
</gene>
<keyword evidence="2" id="KW-0813">Transport</keyword>
<feature type="transmembrane region" description="Helical" evidence="6">
    <location>
        <begin position="231"/>
        <end position="250"/>
    </location>
</feature>
<evidence type="ECO:0000256" key="5">
    <source>
        <dbReference type="ARBA" id="ARBA00023136"/>
    </source>
</evidence>